<proteinExistence type="predicted"/>
<organism evidence="1">
    <name type="scientific">Rhizophora mucronata</name>
    <name type="common">Asiatic mangrove</name>
    <dbReference type="NCBI Taxonomy" id="61149"/>
    <lineage>
        <taxon>Eukaryota</taxon>
        <taxon>Viridiplantae</taxon>
        <taxon>Streptophyta</taxon>
        <taxon>Embryophyta</taxon>
        <taxon>Tracheophyta</taxon>
        <taxon>Spermatophyta</taxon>
        <taxon>Magnoliopsida</taxon>
        <taxon>eudicotyledons</taxon>
        <taxon>Gunneridae</taxon>
        <taxon>Pentapetalae</taxon>
        <taxon>rosids</taxon>
        <taxon>fabids</taxon>
        <taxon>Malpighiales</taxon>
        <taxon>Rhizophoraceae</taxon>
        <taxon>Rhizophora</taxon>
    </lineage>
</organism>
<dbReference type="AlphaFoldDB" id="A0A2P2QT46"/>
<protein>
    <submittedName>
        <fullName evidence="1">Uncharacterized protein</fullName>
    </submittedName>
</protein>
<name>A0A2P2QT46_RHIMU</name>
<accession>A0A2P2QT46</accession>
<reference evidence="1" key="1">
    <citation type="submission" date="2018-02" db="EMBL/GenBank/DDBJ databases">
        <title>Rhizophora mucronata_Transcriptome.</title>
        <authorList>
            <person name="Meera S.P."/>
            <person name="Sreeshan A."/>
            <person name="Augustine A."/>
        </authorList>
    </citation>
    <scope>NUCLEOTIDE SEQUENCE</scope>
    <source>
        <tissue evidence="1">Leaf</tissue>
    </source>
</reference>
<dbReference type="EMBL" id="GGEC01089597">
    <property type="protein sequence ID" value="MBX70081.1"/>
    <property type="molecule type" value="Transcribed_RNA"/>
</dbReference>
<evidence type="ECO:0000313" key="1">
    <source>
        <dbReference type="EMBL" id="MBX70081.1"/>
    </source>
</evidence>
<sequence length="36" mass="4219">MHFSGLGQLRQYLVLNNSKWLNQPIITYIPIEKFGV</sequence>